<keyword evidence="9" id="KW-1185">Reference proteome</keyword>
<comment type="caution">
    <text evidence="8">The sequence shown here is derived from an EMBL/GenBank/DDBJ whole genome shotgun (WGS) entry which is preliminary data.</text>
</comment>
<feature type="transmembrane region" description="Helical" evidence="6">
    <location>
        <begin position="278"/>
        <end position="297"/>
    </location>
</feature>
<dbReference type="STRING" id="128403.WA1_37410"/>
<dbReference type="Gene3D" id="1.20.1250.20">
    <property type="entry name" value="MFS general substrate transporter like domains"/>
    <property type="match status" value="1"/>
</dbReference>
<evidence type="ECO:0000256" key="1">
    <source>
        <dbReference type="ARBA" id="ARBA00004651"/>
    </source>
</evidence>
<feature type="transmembrane region" description="Helical" evidence="6">
    <location>
        <begin position="45"/>
        <end position="66"/>
    </location>
</feature>
<feature type="transmembrane region" description="Helical" evidence="6">
    <location>
        <begin position="163"/>
        <end position="184"/>
    </location>
</feature>
<feature type="transmembrane region" description="Helical" evidence="6">
    <location>
        <begin position="78"/>
        <end position="97"/>
    </location>
</feature>
<gene>
    <name evidence="8" type="ORF">WA1_37410</name>
</gene>
<protein>
    <submittedName>
        <fullName evidence="8">MFS transporter</fullName>
    </submittedName>
</protein>
<accession>A0A139X025</accession>
<dbReference type="CDD" id="cd17473">
    <property type="entry name" value="MFS_arabinose_efflux_permease_like"/>
    <property type="match status" value="1"/>
</dbReference>
<comment type="subcellular location">
    <subcellularLocation>
        <location evidence="1">Cell membrane</location>
        <topology evidence="1">Multi-pass membrane protein</topology>
    </subcellularLocation>
</comment>
<dbReference type="PROSITE" id="PS50850">
    <property type="entry name" value="MFS"/>
    <property type="match status" value="1"/>
</dbReference>
<feature type="transmembrane region" description="Helical" evidence="6">
    <location>
        <begin position="103"/>
        <end position="124"/>
    </location>
</feature>
<feature type="transmembrane region" description="Helical" evidence="6">
    <location>
        <begin position="249"/>
        <end position="271"/>
    </location>
</feature>
<dbReference type="InterPro" id="IPR036259">
    <property type="entry name" value="MFS_trans_sf"/>
</dbReference>
<dbReference type="InterPro" id="IPR020846">
    <property type="entry name" value="MFS_dom"/>
</dbReference>
<dbReference type="PANTHER" id="PTHR43124">
    <property type="entry name" value="PURINE EFFLUX PUMP PBUE"/>
    <property type="match status" value="1"/>
</dbReference>
<evidence type="ECO:0000313" key="9">
    <source>
        <dbReference type="Proteomes" id="UP000076925"/>
    </source>
</evidence>
<feature type="transmembrane region" description="Helical" evidence="6">
    <location>
        <begin position="366"/>
        <end position="384"/>
    </location>
</feature>
<dbReference type="OrthoDB" id="9793283at2"/>
<reference evidence="8 9" key="1">
    <citation type="journal article" date="2013" name="Genome Biol. Evol.">
        <title>Genomes of Stigonematalean cyanobacteria (subsection V) and the evolution of oxygenic photosynthesis from prokaryotes to plastids.</title>
        <authorList>
            <person name="Dagan T."/>
            <person name="Roettger M."/>
            <person name="Stucken K."/>
            <person name="Landan G."/>
            <person name="Koch R."/>
            <person name="Major P."/>
            <person name="Gould S.B."/>
            <person name="Goremykin V.V."/>
            <person name="Rippka R."/>
            <person name="Tandeau de Marsac N."/>
            <person name="Gugger M."/>
            <person name="Lockhart P.J."/>
            <person name="Allen J.F."/>
            <person name="Brune I."/>
            <person name="Maus I."/>
            <person name="Puhler A."/>
            <person name="Martin W.F."/>
        </authorList>
    </citation>
    <scope>NUCLEOTIDE SEQUENCE [LARGE SCALE GENOMIC DNA]</scope>
    <source>
        <strain evidence="8 9">PCC 7110</strain>
    </source>
</reference>
<feature type="transmembrane region" description="Helical" evidence="6">
    <location>
        <begin position="136"/>
        <end position="157"/>
    </location>
</feature>
<feature type="transmembrane region" description="Helical" evidence="6">
    <location>
        <begin position="303"/>
        <end position="325"/>
    </location>
</feature>
<evidence type="ECO:0000256" key="6">
    <source>
        <dbReference type="SAM" id="Phobius"/>
    </source>
</evidence>
<keyword evidence="3 6" id="KW-0812">Transmembrane</keyword>
<evidence type="ECO:0000256" key="2">
    <source>
        <dbReference type="ARBA" id="ARBA00022475"/>
    </source>
</evidence>
<feature type="transmembrane region" description="Helical" evidence="6">
    <location>
        <begin position="337"/>
        <end position="360"/>
    </location>
</feature>
<dbReference type="Proteomes" id="UP000076925">
    <property type="component" value="Unassembled WGS sequence"/>
</dbReference>
<dbReference type="GO" id="GO:0022857">
    <property type="term" value="F:transmembrane transporter activity"/>
    <property type="evidence" value="ECO:0007669"/>
    <property type="project" value="InterPro"/>
</dbReference>
<dbReference type="InterPro" id="IPR050189">
    <property type="entry name" value="MFS_Efflux_Transporters"/>
</dbReference>
<evidence type="ECO:0000256" key="3">
    <source>
        <dbReference type="ARBA" id="ARBA00022692"/>
    </source>
</evidence>
<evidence type="ECO:0000259" key="7">
    <source>
        <dbReference type="PROSITE" id="PS50850"/>
    </source>
</evidence>
<feature type="domain" description="Major facilitator superfamily (MFS) profile" evidence="7">
    <location>
        <begin position="12"/>
        <end position="390"/>
    </location>
</feature>
<feature type="transmembrane region" description="Helical" evidence="6">
    <location>
        <begin position="212"/>
        <end position="237"/>
    </location>
</feature>
<name>A0A139X025_9CYAN</name>
<dbReference type="Pfam" id="PF07690">
    <property type="entry name" value="MFS_1"/>
    <property type="match status" value="1"/>
</dbReference>
<dbReference type="EMBL" id="ANNX02000042">
    <property type="protein sequence ID" value="KYC38038.1"/>
    <property type="molecule type" value="Genomic_DNA"/>
</dbReference>
<evidence type="ECO:0000256" key="5">
    <source>
        <dbReference type="ARBA" id="ARBA00023136"/>
    </source>
</evidence>
<keyword evidence="4 6" id="KW-1133">Transmembrane helix</keyword>
<dbReference type="RefSeq" id="WP_017749299.1">
    <property type="nucleotide sequence ID" value="NZ_KQ976354.1"/>
</dbReference>
<dbReference type="GO" id="GO:0005886">
    <property type="term" value="C:plasma membrane"/>
    <property type="evidence" value="ECO:0007669"/>
    <property type="project" value="UniProtKB-SubCell"/>
</dbReference>
<dbReference type="PANTHER" id="PTHR43124:SF3">
    <property type="entry name" value="CHLORAMPHENICOL EFFLUX PUMP RV0191"/>
    <property type="match status" value="1"/>
</dbReference>
<evidence type="ECO:0000313" key="8">
    <source>
        <dbReference type="EMBL" id="KYC38038.1"/>
    </source>
</evidence>
<proteinExistence type="predicted"/>
<sequence length="402" mass="41809">MTNISFSKQAPTLLVLLAAGCLTSMTGGIVAPVFPEIVEQLRIDPGWAGTVVSIHTLMTALSSPVLGILADRIGKLKVLIFSLICYALFGAAGGLMQNFDSLLWTRALLGVSNGGIAAASIGLLGGMYEGESRSRVMGYATSALATASIIFPLLGGWLGSTHWRFAFCLYVLALPVALAAALVLKKRKFQQAATLDLTNTQKLSTSLLKPSVLILLLVLGLASGIFYVVIVYAPLYFKAAIGADTVLNGAILASRAIGAAIMSAVGASLLAKRFGVTPAIGVGFGLMALTLITIPHLQHIQLALIAALLFGMGFGIVMPNLYSILSDLSPVNQRSGILAIGTGISSLGQFLSPVFLGPVWKSSGETVFYVAGAVGIVISFLSFLSQKNINSDQGSVTSDGSR</sequence>
<dbReference type="AlphaFoldDB" id="A0A139X025"/>
<keyword evidence="5 6" id="KW-0472">Membrane</keyword>
<organism evidence="8 9">
    <name type="scientific">Scytonema hofmannii PCC 7110</name>
    <dbReference type="NCBI Taxonomy" id="128403"/>
    <lineage>
        <taxon>Bacteria</taxon>
        <taxon>Bacillati</taxon>
        <taxon>Cyanobacteriota</taxon>
        <taxon>Cyanophyceae</taxon>
        <taxon>Nostocales</taxon>
        <taxon>Scytonemataceae</taxon>
        <taxon>Scytonema</taxon>
    </lineage>
</organism>
<dbReference type="InterPro" id="IPR011701">
    <property type="entry name" value="MFS"/>
</dbReference>
<keyword evidence="2" id="KW-1003">Cell membrane</keyword>
<dbReference type="SUPFAM" id="SSF103473">
    <property type="entry name" value="MFS general substrate transporter"/>
    <property type="match status" value="1"/>
</dbReference>
<evidence type="ECO:0000256" key="4">
    <source>
        <dbReference type="ARBA" id="ARBA00022989"/>
    </source>
</evidence>